<evidence type="ECO:0000256" key="8">
    <source>
        <dbReference type="ARBA" id="ARBA00023326"/>
    </source>
</evidence>
<keyword evidence="8" id="KW-0624">Polysaccharide degradation</keyword>
<name>A0A5C3MVY4_9AGAM</name>
<dbReference type="EMBL" id="ML213516">
    <property type="protein sequence ID" value="TFK49310.1"/>
    <property type="molecule type" value="Genomic_DNA"/>
</dbReference>
<dbReference type="OrthoDB" id="65569at2759"/>
<proteinExistence type="inferred from homology"/>
<evidence type="ECO:0000256" key="2">
    <source>
        <dbReference type="ARBA" id="ARBA00010838"/>
    </source>
</evidence>
<dbReference type="PRINTS" id="PR00131">
    <property type="entry name" value="GLHYDRLASE1"/>
</dbReference>
<dbReference type="EC" id="3.2.1.21" evidence="3"/>
<evidence type="ECO:0000256" key="6">
    <source>
        <dbReference type="ARBA" id="ARBA00023277"/>
    </source>
</evidence>
<gene>
    <name evidence="12" type="ORF">OE88DRAFT_409621</name>
</gene>
<evidence type="ECO:0000313" key="12">
    <source>
        <dbReference type="EMBL" id="TFK49310.1"/>
    </source>
</evidence>
<keyword evidence="5" id="KW-0136">Cellulose degradation</keyword>
<evidence type="ECO:0000256" key="3">
    <source>
        <dbReference type="ARBA" id="ARBA00012744"/>
    </source>
</evidence>
<dbReference type="Pfam" id="PF00232">
    <property type="entry name" value="Glyco_hydro_1"/>
    <property type="match status" value="1"/>
</dbReference>
<evidence type="ECO:0000256" key="4">
    <source>
        <dbReference type="ARBA" id="ARBA00022801"/>
    </source>
</evidence>
<evidence type="ECO:0000256" key="9">
    <source>
        <dbReference type="ARBA" id="ARBA00056775"/>
    </source>
</evidence>
<dbReference type="SUPFAM" id="SSF51445">
    <property type="entry name" value="(Trans)glycosidases"/>
    <property type="match status" value="1"/>
</dbReference>
<reference evidence="12 13" key="1">
    <citation type="journal article" date="2019" name="Nat. Ecol. Evol.">
        <title>Megaphylogeny resolves global patterns of mushroom evolution.</title>
        <authorList>
            <person name="Varga T."/>
            <person name="Krizsan K."/>
            <person name="Foldi C."/>
            <person name="Dima B."/>
            <person name="Sanchez-Garcia M."/>
            <person name="Sanchez-Ramirez S."/>
            <person name="Szollosi G.J."/>
            <person name="Szarkandi J.G."/>
            <person name="Papp V."/>
            <person name="Albert L."/>
            <person name="Andreopoulos W."/>
            <person name="Angelini C."/>
            <person name="Antonin V."/>
            <person name="Barry K.W."/>
            <person name="Bougher N.L."/>
            <person name="Buchanan P."/>
            <person name="Buyck B."/>
            <person name="Bense V."/>
            <person name="Catcheside P."/>
            <person name="Chovatia M."/>
            <person name="Cooper J."/>
            <person name="Damon W."/>
            <person name="Desjardin D."/>
            <person name="Finy P."/>
            <person name="Geml J."/>
            <person name="Haridas S."/>
            <person name="Hughes K."/>
            <person name="Justo A."/>
            <person name="Karasinski D."/>
            <person name="Kautmanova I."/>
            <person name="Kiss B."/>
            <person name="Kocsube S."/>
            <person name="Kotiranta H."/>
            <person name="LaButti K.M."/>
            <person name="Lechner B.E."/>
            <person name="Liimatainen K."/>
            <person name="Lipzen A."/>
            <person name="Lukacs Z."/>
            <person name="Mihaltcheva S."/>
            <person name="Morgado L.N."/>
            <person name="Niskanen T."/>
            <person name="Noordeloos M.E."/>
            <person name="Ohm R.A."/>
            <person name="Ortiz-Santana B."/>
            <person name="Ovrebo C."/>
            <person name="Racz N."/>
            <person name="Riley R."/>
            <person name="Savchenko A."/>
            <person name="Shiryaev A."/>
            <person name="Soop K."/>
            <person name="Spirin V."/>
            <person name="Szebenyi C."/>
            <person name="Tomsovsky M."/>
            <person name="Tulloss R.E."/>
            <person name="Uehling J."/>
            <person name="Grigoriev I.V."/>
            <person name="Vagvolgyi C."/>
            <person name="Papp T."/>
            <person name="Martin F.M."/>
            <person name="Miettinen O."/>
            <person name="Hibbett D.S."/>
            <person name="Nagy L.G."/>
        </authorList>
    </citation>
    <scope>NUCLEOTIDE SEQUENCE [LARGE SCALE GENOMIC DNA]</scope>
    <source>
        <strain evidence="12 13">OMC1185</strain>
    </source>
</reference>
<keyword evidence="7" id="KW-0326">Glycosidase</keyword>
<keyword evidence="13" id="KW-1185">Reference proteome</keyword>
<dbReference type="FunFam" id="3.20.20.80:FF:000011">
    <property type="entry name" value="Cytosolic beta-glucosidase"/>
    <property type="match status" value="1"/>
</dbReference>
<keyword evidence="4 12" id="KW-0378">Hydrolase</keyword>
<evidence type="ECO:0000256" key="1">
    <source>
        <dbReference type="ARBA" id="ARBA00000448"/>
    </source>
</evidence>
<organism evidence="12 13">
    <name type="scientific">Heliocybe sulcata</name>
    <dbReference type="NCBI Taxonomy" id="5364"/>
    <lineage>
        <taxon>Eukaryota</taxon>
        <taxon>Fungi</taxon>
        <taxon>Dikarya</taxon>
        <taxon>Basidiomycota</taxon>
        <taxon>Agaricomycotina</taxon>
        <taxon>Agaricomycetes</taxon>
        <taxon>Gloeophyllales</taxon>
        <taxon>Gloeophyllaceae</taxon>
        <taxon>Heliocybe</taxon>
    </lineage>
</organism>
<comment type="catalytic activity">
    <reaction evidence="1">
        <text>Hydrolysis of terminal, non-reducing beta-D-glucosyl residues with release of beta-D-glucose.</text>
        <dbReference type="EC" id="3.2.1.21"/>
    </reaction>
</comment>
<protein>
    <recommendedName>
        <fullName evidence="3">beta-glucosidase</fullName>
        <ecNumber evidence="3">3.2.1.21</ecNumber>
    </recommendedName>
</protein>
<dbReference type="InterPro" id="IPR001360">
    <property type="entry name" value="Glyco_hydro_1"/>
</dbReference>
<feature type="active site" description="Nucleophile" evidence="10">
    <location>
        <position position="396"/>
    </location>
</feature>
<dbReference type="GO" id="GO:0030245">
    <property type="term" value="P:cellulose catabolic process"/>
    <property type="evidence" value="ECO:0007669"/>
    <property type="project" value="UniProtKB-KW"/>
</dbReference>
<dbReference type="STRING" id="5364.A0A5C3MVY4"/>
<keyword evidence="6" id="KW-0119">Carbohydrate metabolism</keyword>
<dbReference type="InterPro" id="IPR017853">
    <property type="entry name" value="GH"/>
</dbReference>
<dbReference type="AlphaFoldDB" id="A0A5C3MVY4"/>
<dbReference type="Proteomes" id="UP000305948">
    <property type="component" value="Unassembled WGS sequence"/>
</dbReference>
<dbReference type="Gene3D" id="3.20.20.80">
    <property type="entry name" value="Glycosidases"/>
    <property type="match status" value="1"/>
</dbReference>
<dbReference type="InterPro" id="IPR018120">
    <property type="entry name" value="Glyco_hydro_1_AS"/>
</dbReference>
<dbReference type="GO" id="GO:0080079">
    <property type="term" value="F:cellobiose glucosidase activity"/>
    <property type="evidence" value="ECO:0007669"/>
    <property type="project" value="UniProtKB-ARBA"/>
</dbReference>
<dbReference type="PROSITE" id="PS00572">
    <property type="entry name" value="GLYCOSYL_HYDROL_F1_1"/>
    <property type="match status" value="1"/>
</dbReference>
<comment type="similarity">
    <text evidence="2 11">Belongs to the glycosyl hydrolase 1 family.</text>
</comment>
<evidence type="ECO:0000256" key="7">
    <source>
        <dbReference type="ARBA" id="ARBA00023295"/>
    </source>
</evidence>
<accession>A0A5C3MVY4</accession>
<evidence type="ECO:0000313" key="13">
    <source>
        <dbReference type="Proteomes" id="UP000305948"/>
    </source>
</evidence>
<evidence type="ECO:0000256" key="10">
    <source>
        <dbReference type="PROSITE-ProRule" id="PRU10055"/>
    </source>
</evidence>
<evidence type="ECO:0000256" key="11">
    <source>
        <dbReference type="RuleBase" id="RU003690"/>
    </source>
</evidence>
<comment type="function">
    <text evidence="9">Plays an important role in cellulose degradation. Shows hydrolytic activity against several glycosidic compounds.</text>
</comment>
<dbReference type="PANTHER" id="PTHR10353">
    <property type="entry name" value="GLYCOSYL HYDROLASE"/>
    <property type="match status" value="1"/>
</dbReference>
<dbReference type="PANTHER" id="PTHR10353:SF36">
    <property type="entry name" value="LP05116P"/>
    <property type="match status" value="1"/>
</dbReference>
<sequence length="492" mass="56659">MSEKLPKDFLWGFATGKSSIRVKYEAFCQERPKFRPTASYQIEGSANEGGRGPSIWDTFTRVEGKIRDGSTGDVATDSYRLWKEDIALLKSYGVKSYRISLSWSRIIPLGGRHDPVNPEGIQFYRDFIKELLVNDIVPFLTLYHWDLPQALHDRYLGWLNKEEIIKDYVRYAQVCFESFGDLVKHWLTHNEPWCVAVLGYGTGVFAPGRCSDRARSAEGDSSREPWIVAHHLILAHAYTVKLYREQFAASQGGEIGITLNTNWYLPYDDKAENIAAAKRAVQVYLGWYAEPIYKGDYPSVLKDMIGDRLPHFTDEEKAVIRDSSDFFGLNTYTTHLTLEGGDNEWNGKVKTTHTKPDGTQLGTQSAAPWLQTYGPGLHHLLNYIWKTYKKPIYITENGFAVQNEDKMSIETAIQDKDRLEYYRDYTQALLDASREGVDIKGYFGWSLLDNFEWADGYTIRFGVTYVDYKTQKRYPKESSKFLVQWFKEHVEA</sequence>
<evidence type="ECO:0000256" key="5">
    <source>
        <dbReference type="ARBA" id="ARBA00023001"/>
    </source>
</evidence>